<dbReference type="InterPro" id="IPR050052">
    <property type="entry name" value="ATP-dep_Clp_protease_ClpX"/>
</dbReference>
<evidence type="ECO:0000313" key="2">
    <source>
        <dbReference type="EMBL" id="PAV92088.1"/>
    </source>
</evidence>
<comment type="caution">
    <text evidence="2">The sequence shown here is derived from an EMBL/GenBank/DDBJ whole genome shotgun (WGS) entry which is preliminary data.</text>
</comment>
<dbReference type="STRING" id="2018661.A0A2A2M0W6"/>
<dbReference type="Gene3D" id="1.10.8.60">
    <property type="match status" value="1"/>
</dbReference>
<feature type="compositionally biased region" description="Basic and acidic residues" evidence="1">
    <location>
        <begin position="115"/>
        <end position="127"/>
    </location>
</feature>
<dbReference type="Proteomes" id="UP000218231">
    <property type="component" value="Unassembled WGS sequence"/>
</dbReference>
<evidence type="ECO:0000256" key="1">
    <source>
        <dbReference type="SAM" id="MobiDB-lite"/>
    </source>
</evidence>
<dbReference type="GO" id="GO:0005524">
    <property type="term" value="F:ATP binding"/>
    <property type="evidence" value="ECO:0007669"/>
    <property type="project" value="TreeGrafter"/>
</dbReference>
<dbReference type="AlphaFoldDB" id="A0A2A2M0W6"/>
<dbReference type="InterPro" id="IPR027417">
    <property type="entry name" value="P-loop_NTPase"/>
</dbReference>
<protein>
    <submittedName>
        <fullName evidence="2">Uncharacterized protein</fullName>
    </submittedName>
</protein>
<dbReference type="EMBL" id="LIAE01006268">
    <property type="protein sequence ID" value="PAV92088.1"/>
    <property type="molecule type" value="Genomic_DNA"/>
</dbReference>
<proteinExistence type="predicted"/>
<dbReference type="PANTHER" id="PTHR48102:SF7">
    <property type="entry name" value="ATP-DEPENDENT CLP PROTEASE ATP-BINDING SUBUNIT CLPX-LIKE, MITOCHONDRIAL"/>
    <property type="match status" value="1"/>
</dbReference>
<evidence type="ECO:0000313" key="3">
    <source>
        <dbReference type="Proteomes" id="UP000218231"/>
    </source>
</evidence>
<keyword evidence="3" id="KW-1185">Reference proteome</keyword>
<sequence length="127" mass="14277">MTYARHCHSLIVANGKLYAVGGFSPEALEEIATLASKRKTGARALRSILEKVLLEAKYEIPGSDIKKIYISAETVRGETGYRAETQSDTDRDNRHQDNRSRNDREGHRPTTCPVRDAENKTCDTVRK</sequence>
<feature type="compositionally biased region" description="Basic and acidic residues" evidence="1">
    <location>
        <begin position="88"/>
        <end position="108"/>
    </location>
</feature>
<dbReference type="PANTHER" id="PTHR48102">
    <property type="entry name" value="ATP-DEPENDENT CLP PROTEASE ATP-BINDING SUBUNIT CLPX-LIKE, MITOCHONDRIAL-RELATED"/>
    <property type="match status" value="1"/>
</dbReference>
<organism evidence="2 3">
    <name type="scientific">Diploscapter pachys</name>
    <dbReference type="NCBI Taxonomy" id="2018661"/>
    <lineage>
        <taxon>Eukaryota</taxon>
        <taxon>Metazoa</taxon>
        <taxon>Ecdysozoa</taxon>
        <taxon>Nematoda</taxon>
        <taxon>Chromadorea</taxon>
        <taxon>Rhabditida</taxon>
        <taxon>Rhabditina</taxon>
        <taxon>Rhabditomorpha</taxon>
        <taxon>Rhabditoidea</taxon>
        <taxon>Rhabditidae</taxon>
        <taxon>Diploscapter</taxon>
    </lineage>
</organism>
<accession>A0A2A2M0W6</accession>
<name>A0A2A2M0W6_9BILA</name>
<dbReference type="GO" id="GO:0016887">
    <property type="term" value="F:ATP hydrolysis activity"/>
    <property type="evidence" value="ECO:0007669"/>
    <property type="project" value="TreeGrafter"/>
</dbReference>
<dbReference type="GO" id="GO:0051603">
    <property type="term" value="P:proteolysis involved in protein catabolic process"/>
    <property type="evidence" value="ECO:0007669"/>
    <property type="project" value="TreeGrafter"/>
</dbReference>
<dbReference type="SUPFAM" id="SSF52540">
    <property type="entry name" value="P-loop containing nucleoside triphosphate hydrolases"/>
    <property type="match status" value="1"/>
</dbReference>
<feature type="region of interest" description="Disordered" evidence="1">
    <location>
        <begin position="78"/>
        <end position="127"/>
    </location>
</feature>
<dbReference type="OrthoDB" id="1721884at2759"/>
<reference evidence="2 3" key="1">
    <citation type="journal article" date="2017" name="Curr. Biol.">
        <title>Genome architecture and evolution of a unichromosomal asexual nematode.</title>
        <authorList>
            <person name="Fradin H."/>
            <person name="Zegar C."/>
            <person name="Gutwein M."/>
            <person name="Lucas J."/>
            <person name="Kovtun M."/>
            <person name="Corcoran D."/>
            <person name="Baugh L.R."/>
            <person name="Kiontke K."/>
            <person name="Gunsalus K."/>
            <person name="Fitch D.H."/>
            <person name="Piano F."/>
        </authorList>
    </citation>
    <scope>NUCLEOTIDE SEQUENCE [LARGE SCALE GENOMIC DNA]</scope>
    <source>
        <strain evidence="2">PF1309</strain>
    </source>
</reference>
<dbReference type="GO" id="GO:0005759">
    <property type="term" value="C:mitochondrial matrix"/>
    <property type="evidence" value="ECO:0007669"/>
    <property type="project" value="TreeGrafter"/>
</dbReference>
<gene>
    <name evidence="2" type="ORF">WR25_15990</name>
</gene>